<dbReference type="GO" id="GO:0005829">
    <property type="term" value="C:cytosol"/>
    <property type="evidence" value="ECO:0007669"/>
    <property type="project" value="TreeGrafter"/>
</dbReference>
<comment type="catalytic activity">
    <reaction evidence="10 15">
        <text>2'-deoxycytidine + H2O + H(+) = 2'-deoxyuridine + NH4(+)</text>
        <dbReference type="Rhea" id="RHEA:13433"/>
        <dbReference type="ChEBI" id="CHEBI:15377"/>
        <dbReference type="ChEBI" id="CHEBI:15378"/>
        <dbReference type="ChEBI" id="CHEBI:15698"/>
        <dbReference type="ChEBI" id="CHEBI:16450"/>
        <dbReference type="ChEBI" id="CHEBI:28938"/>
        <dbReference type="EC" id="3.5.4.5"/>
    </reaction>
</comment>
<dbReference type="CDD" id="cd01283">
    <property type="entry name" value="cytidine_deaminase"/>
    <property type="match status" value="1"/>
</dbReference>
<evidence type="ECO:0000256" key="13">
    <source>
        <dbReference type="PIRSR" id="PIRSR606262-2"/>
    </source>
</evidence>
<dbReference type="GO" id="GO:0004126">
    <property type="term" value="F:cytidine deaminase activity"/>
    <property type="evidence" value="ECO:0007669"/>
    <property type="project" value="UniProtKB-UniRule"/>
</dbReference>
<dbReference type="EC" id="3.5.4.5" evidence="4 15"/>
<gene>
    <name evidence="17" type="ORF">ENN51_03425</name>
</gene>
<dbReference type="GO" id="GO:0042802">
    <property type="term" value="F:identical protein binding"/>
    <property type="evidence" value="ECO:0007669"/>
    <property type="project" value="UniProtKB-ARBA"/>
</dbReference>
<dbReference type="Pfam" id="PF00383">
    <property type="entry name" value="dCMP_cyt_deam_1"/>
    <property type="match status" value="1"/>
</dbReference>
<proteinExistence type="inferred from homology"/>
<evidence type="ECO:0000256" key="12">
    <source>
        <dbReference type="PIRSR" id="PIRSR606262-1"/>
    </source>
</evidence>
<dbReference type="InterPro" id="IPR016193">
    <property type="entry name" value="Cytidine_deaminase-like"/>
</dbReference>
<evidence type="ECO:0000313" key="17">
    <source>
        <dbReference type="EMBL" id="HDQ99321.1"/>
    </source>
</evidence>
<dbReference type="NCBIfam" id="NF004064">
    <property type="entry name" value="PRK05578.1"/>
    <property type="match status" value="1"/>
</dbReference>
<keyword evidence="8 14" id="KW-0862">Zinc</keyword>
<sequence>MTQEQQRRLLAAARRAAGRAHAPYSRFRVGAAVLDERGRVHAGCNVENASYGLTICAERVAVGRMVATGGRRIEAVLVFCDTETPTPPCGACLQVIAELGRNPWVVLSNGLKTERGRLSDFLPRPFRAS</sequence>
<feature type="binding site" evidence="14">
    <location>
        <position position="89"/>
    </location>
    <ligand>
        <name>Zn(2+)</name>
        <dbReference type="ChEBI" id="CHEBI:29105"/>
        <note>catalytic</note>
    </ligand>
</feature>
<evidence type="ECO:0000256" key="1">
    <source>
        <dbReference type="ARBA" id="ARBA00001947"/>
    </source>
</evidence>
<comment type="function">
    <text evidence="2 15">This enzyme scavenges exogenous and endogenous cytidine and 2'-deoxycytidine for UMP synthesis.</text>
</comment>
<dbReference type="GO" id="GO:0072527">
    <property type="term" value="P:pyrimidine-containing compound metabolic process"/>
    <property type="evidence" value="ECO:0007669"/>
    <property type="project" value="UniProtKB-ARBA"/>
</dbReference>
<evidence type="ECO:0000256" key="15">
    <source>
        <dbReference type="RuleBase" id="RU364006"/>
    </source>
</evidence>
<name>A0A7V0XF45_UNCW3</name>
<feature type="binding site" evidence="14">
    <location>
        <position position="92"/>
    </location>
    <ligand>
        <name>Zn(2+)</name>
        <dbReference type="ChEBI" id="CHEBI:29105"/>
        <note>catalytic</note>
    </ligand>
</feature>
<dbReference type="PANTHER" id="PTHR11644:SF2">
    <property type="entry name" value="CYTIDINE DEAMINASE"/>
    <property type="match status" value="1"/>
</dbReference>
<dbReference type="AlphaFoldDB" id="A0A7V0XF45"/>
<dbReference type="InterPro" id="IPR050202">
    <property type="entry name" value="Cyt/Deoxycyt_deaminase"/>
</dbReference>
<comment type="caution">
    <text evidence="17">The sequence shown here is derived from an EMBL/GenBank/DDBJ whole genome shotgun (WGS) entry which is preliminary data.</text>
</comment>
<keyword evidence="7 15" id="KW-0378">Hydrolase</keyword>
<evidence type="ECO:0000256" key="2">
    <source>
        <dbReference type="ARBA" id="ARBA00003949"/>
    </source>
</evidence>
<reference evidence="17" key="1">
    <citation type="journal article" date="2020" name="mSystems">
        <title>Genome- and Community-Level Interaction Insights into Carbon Utilization and Element Cycling Functions of Hydrothermarchaeota in Hydrothermal Sediment.</title>
        <authorList>
            <person name="Zhou Z."/>
            <person name="Liu Y."/>
            <person name="Xu W."/>
            <person name="Pan J."/>
            <person name="Luo Z.H."/>
            <person name="Li M."/>
        </authorList>
    </citation>
    <scope>NUCLEOTIDE SEQUENCE [LARGE SCALE GENOMIC DNA]</scope>
    <source>
        <strain evidence="17">SpSt-1182</strain>
    </source>
</reference>
<accession>A0A7V0XF45</accession>
<evidence type="ECO:0000256" key="14">
    <source>
        <dbReference type="PIRSR" id="PIRSR606262-3"/>
    </source>
</evidence>
<evidence type="ECO:0000256" key="8">
    <source>
        <dbReference type="ARBA" id="ARBA00022833"/>
    </source>
</evidence>
<feature type="active site" description="Proton donor" evidence="12">
    <location>
        <position position="58"/>
    </location>
</feature>
<evidence type="ECO:0000256" key="6">
    <source>
        <dbReference type="ARBA" id="ARBA00022723"/>
    </source>
</evidence>
<feature type="domain" description="CMP/dCMP-type deaminase" evidence="16">
    <location>
        <begin position="4"/>
        <end position="129"/>
    </location>
</feature>
<evidence type="ECO:0000256" key="9">
    <source>
        <dbReference type="ARBA" id="ARBA00032005"/>
    </source>
</evidence>
<dbReference type="NCBIfam" id="TIGR01354">
    <property type="entry name" value="cyt_deam_tetra"/>
    <property type="match status" value="1"/>
</dbReference>
<dbReference type="InterPro" id="IPR006262">
    <property type="entry name" value="Cyt_deam_tetra"/>
</dbReference>
<dbReference type="PROSITE" id="PS51747">
    <property type="entry name" value="CYT_DCMP_DEAMINASES_2"/>
    <property type="match status" value="1"/>
</dbReference>
<evidence type="ECO:0000256" key="7">
    <source>
        <dbReference type="ARBA" id="ARBA00022801"/>
    </source>
</evidence>
<dbReference type="GO" id="GO:0008270">
    <property type="term" value="F:zinc ion binding"/>
    <property type="evidence" value="ECO:0007669"/>
    <property type="project" value="UniProtKB-UniRule"/>
</dbReference>
<feature type="binding site" evidence="13">
    <location>
        <begin position="45"/>
        <end position="51"/>
    </location>
    <ligand>
        <name>substrate</name>
    </ligand>
</feature>
<comment type="similarity">
    <text evidence="3 15">Belongs to the cytidine and deoxycytidylate deaminase family.</text>
</comment>
<organism evidence="17">
    <name type="scientific">candidate division WOR-3 bacterium</name>
    <dbReference type="NCBI Taxonomy" id="2052148"/>
    <lineage>
        <taxon>Bacteria</taxon>
        <taxon>Bacteria division WOR-3</taxon>
    </lineage>
</organism>
<dbReference type="Gene3D" id="3.40.140.10">
    <property type="entry name" value="Cytidine Deaminase, domain 2"/>
    <property type="match status" value="1"/>
</dbReference>
<comment type="cofactor">
    <cofactor evidence="1 14 15">
        <name>Zn(2+)</name>
        <dbReference type="ChEBI" id="CHEBI:29105"/>
    </cofactor>
</comment>
<evidence type="ECO:0000256" key="4">
    <source>
        <dbReference type="ARBA" id="ARBA00012783"/>
    </source>
</evidence>
<dbReference type="PROSITE" id="PS00903">
    <property type="entry name" value="CYT_DCMP_DEAMINASES_1"/>
    <property type="match status" value="1"/>
</dbReference>
<evidence type="ECO:0000256" key="11">
    <source>
        <dbReference type="ARBA" id="ARBA00049558"/>
    </source>
</evidence>
<feature type="binding site" evidence="14">
    <location>
        <position position="56"/>
    </location>
    <ligand>
        <name>Zn(2+)</name>
        <dbReference type="ChEBI" id="CHEBI:29105"/>
        <note>catalytic</note>
    </ligand>
</feature>
<comment type="catalytic activity">
    <reaction evidence="11 15">
        <text>cytidine + H2O + H(+) = uridine + NH4(+)</text>
        <dbReference type="Rhea" id="RHEA:16069"/>
        <dbReference type="ChEBI" id="CHEBI:15377"/>
        <dbReference type="ChEBI" id="CHEBI:15378"/>
        <dbReference type="ChEBI" id="CHEBI:16704"/>
        <dbReference type="ChEBI" id="CHEBI:17562"/>
        <dbReference type="ChEBI" id="CHEBI:28938"/>
        <dbReference type="EC" id="3.5.4.5"/>
    </reaction>
</comment>
<dbReference type="Proteomes" id="UP000885672">
    <property type="component" value="Unassembled WGS sequence"/>
</dbReference>
<evidence type="ECO:0000259" key="16">
    <source>
        <dbReference type="PROSITE" id="PS51747"/>
    </source>
</evidence>
<evidence type="ECO:0000256" key="10">
    <source>
        <dbReference type="ARBA" id="ARBA00049252"/>
    </source>
</evidence>
<dbReference type="InterPro" id="IPR016192">
    <property type="entry name" value="APOBEC/CMP_deaminase_Zn-bd"/>
</dbReference>
<dbReference type="PANTHER" id="PTHR11644">
    <property type="entry name" value="CYTIDINE DEAMINASE"/>
    <property type="match status" value="1"/>
</dbReference>
<evidence type="ECO:0000256" key="3">
    <source>
        <dbReference type="ARBA" id="ARBA00006576"/>
    </source>
</evidence>
<protein>
    <recommendedName>
        <fullName evidence="5 15">Cytidine deaminase</fullName>
        <ecNumber evidence="4 15">3.5.4.5</ecNumber>
    </recommendedName>
    <alternativeName>
        <fullName evidence="9 15">Cytidine aminohydrolase</fullName>
    </alternativeName>
</protein>
<evidence type="ECO:0000256" key="5">
    <source>
        <dbReference type="ARBA" id="ARBA00018266"/>
    </source>
</evidence>
<dbReference type="InterPro" id="IPR002125">
    <property type="entry name" value="CMP_dCMP_dom"/>
</dbReference>
<dbReference type="EMBL" id="DSBX01000131">
    <property type="protein sequence ID" value="HDQ99321.1"/>
    <property type="molecule type" value="Genomic_DNA"/>
</dbReference>
<dbReference type="SUPFAM" id="SSF53927">
    <property type="entry name" value="Cytidine deaminase-like"/>
    <property type="match status" value="1"/>
</dbReference>
<keyword evidence="6 14" id="KW-0479">Metal-binding</keyword>
<dbReference type="GO" id="GO:0055086">
    <property type="term" value="P:nucleobase-containing small molecule metabolic process"/>
    <property type="evidence" value="ECO:0007669"/>
    <property type="project" value="UniProtKB-ARBA"/>
</dbReference>